<dbReference type="GO" id="GO:0005634">
    <property type="term" value="C:nucleus"/>
    <property type="evidence" value="ECO:0007669"/>
    <property type="project" value="UniProtKB-SubCell"/>
</dbReference>
<keyword evidence="9 17" id="KW-0378">Hydrolase</keyword>
<evidence type="ECO:0000313" key="22">
    <source>
        <dbReference type="Proteomes" id="UP000014500"/>
    </source>
</evidence>
<dbReference type="Pfam" id="PF00850">
    <property type="entry name" value="Hist_deacetyl"/>
    <property type="match status" value="2"/>
</dbReference>
<evidence type="ECO:0000259" key="20">
    <source>
        <dbReference type="Pfam" id="PF00850"/>
    </source>
</evidence>
<evidence type="ECO:0000256" key="6">
    <source>
        <dbReference type="ARBA" id="ARBA00022490"/>
    </source>
</evidence>
<comment type="subcellular location">
    <subcellularLocation>
        <location evidence="3">Chromosome</location>
    </subcellularLocation>
    <subcellularLocation>
        <location evidence="4">Cytoplasm</location>
    </subcellularLocation>
    <subcellularLocation>
        <location evidence="2 17">Nucleus</location>
    </subcellularLocation>
</comment>
<dbReference type="GO" id="GO:0005694">
    <property type="term" value="C:chromosome"/>
    <property type="evidence" value="ECO:0007669"/>
    <property type="project" value="UniProtKB-SubCell"/>
</dbReference>
<comment type="catalytic activity">
    <reaction evidence="15">
        <text>N(6)-(2E)-butenoyl-L-lysyl-[protein] + H2O = (2E)-2-butenoate + L-lysyl-[protein]</text>
        <dbReference type="Rhea" id="RHEA:69172"/>
        <dbReference type="Rhea" id="RHEA-COMP:9752"/>
        <dbReference type="Rhea" id="RHEA-COMP:13707"/>
        <dbReference type="ChEBI" id="CHEBI:15377"/>
        <dbReference type="ChEBI" id="CHEBI:29969"/>
        <dbReference type="ChEBI" id="CHEBI:35899"/>
        <dbReference type="ChEBI" id="CHEBI:137954"/>
    </reaction>
    <physiologicalReaction direction="left-to-right" evidence="15">
        <dbReference type="Rhea" id="RHEA:69173"/>
    </physiologicalReaction>
</comment>
<evidence type="ECO:0000256" key="12">
    <source>
        <dbReference type="ARBA" id="ARBA00023163"/>
    </source>
</evidence>
<comment type="catalytic activity">
    <reaction evidence="16">
        <text>N(6)-acetyl-L-lysyl-[histone] + H2O = L-lysyl-[histone] + acetate</text>
        <dbReference type="Rhea" id="RHEA:58196"/>
        <dbReference type="Rhea" id="RHEA-COMP:9845"/>
        <dbReference type="Rhea" id="RHEA-COMP:11338"/>
        <dbReference type="ChEBI" id="CHEBI:15377"/>
        <dbReference type="ChEBI" id="CHEBI:29969"/>
        <dbReference type="ChEBI" id="CHEBI:30089"/>
        <dbReference type="ChEBI" id="CHEBI:61930"/>
        <dbReference type="EC" id="3.5.1.98"/>
    </reaction>
    <physiologicalReaction direction="left-to-right" evidence="16">
        <dbReference type="Rhea" id="RHEA:58197"/>
    </physiologicalReaction>
</comment>
<keyword evidence="6" id="KW-0963">Cytoplasm</keyword>
<dbReference type="Gene3D" id="3.40.800.20">
    <property type="entry name" value="Histone deacetylase domain"/>
    <property type="match status" value="3"/>
</dbReference>
<dbReference type="EnsemblMetazoa" id="SMAR013907-RA">
    <property type="protein sequence ID" value="SMAR013907-PA"/>
    <property type="gene ID" value="SMAR013907"/>
</dbReference>
<evidence type="ECO:0000256" key="19">
    <source>
        <dbReference type="PIRSR" id="PIRSR037913-3"/>
    </source>
</evidence>
<keyword evidence="5" id="KW-0158">Chromosome</keyword>
<evidence type="ECO:0000256" key="7">
    <source>
        <dbReference type="ARBA" id="ARBA00022491"/>
    </source>
</evidence>
<dbReference type="HOGENOM" id="CLU_007727_7_6_1"/>
<dbReference type="GO" id="GO:0160008">
    <property type="term" value="F:protein decrotonylase activity"/>
    <property type="evidence" value="ECO:0007669"/>
    <property type="project" value="RHEA"/>
</dbReference>
<feature type="active site" description="Proton acceptor" evidence="18">
    <location>
        <position position="129"/>
    </location>
</feature>
<name>T1JJ77_STRMM</name>
<protein>
    <recommendedName>
        <fullName evidence="17">Histone deacetylase</fullName>
        <ecNumber evidence="17">3.5.1.98</ecNumber>
    </recommendedName>
</protein>
<evidence type="ECO:0000256" key="9">
    <source>
        <dbReference type="ARBA" id="ARBA00022801"/>
    </source>
</evidence>
<dbReference type="SUPFAM" id="SSF52768">
    <property type="entry name" value="Arginase/deacetylase"/>
    <property type="match status" value="2"/>
</dbReference>
<dbReference type="GO" id="GO:0046872">
    <property type="term" value="F:metal ion binding"/>
    <property type="evidence" value="ECO:0007669"/>
    <property type="project" value="UniProtKB-KW"/>
</dbReference>
<dbReference type="Proteomes" id="UP000014500">
    <property type="component" value="Unassembled WGS sequence"/>
</dbReference>
<dbReference type="PRINTS" id="PR01270">
    <property type="entry name" value="HDASUPER"/>
</dbReference>
<evidence type="ECO:0000256" key="4">
    <source>
        <dbReference type="ARBA" id="ARBA00004496"/>
    </source>
</evidence>
<keyword evidence="11 17" id="KW-0805">Transcription regulation</keyword>
<feature type="domain" description="Histone deacetylase" evidence="20">
    <location>
        <begin position="22"/>
        <end position="176"/>
    </location>
</feature>
<accession>T1JJ77</accession>
<keyword evidence="12 17" id="KW-0804">Transcription</keyword>
<dbReference type="InterPro" id="IPR003084">
    <property type="entry name" value="HDAC_I/II"/>
</dbReference>
<evidence type="ECO:0000256" key="5">
    <source>
        <dbReference type="ARBA" id="ARBA00022454"/>
    </source>
</evidence>
<comment type="similarity">
    <text evidence="17">Belongs to the histone deacetylase family. HD Type 1 subfamily.</text>
</comment>
<dbReference type="GO" id="GO:0031507">
    <property type="term" value="P:heterochromatin formation"/>
    <property type="evidence" value="ECO:0007669"/>
    <property type="project" value="TreeGrafter"/>
</dbReference>
<dbReference type="PANTHER" id="PTHR10625">
    <property type="entry name" value="HISTONE DEACETYLASE HDAC1-RELATED"/>
    <property type="match status" value="1"/>
</dbReference>
<evidence type="ECO:0000256" key="13">
    <source>
        <dbReference type="ARBA" id="ARBA00023242"/>
    </source>
</evidence>
<evidence type="ECO:0000256" key="3">
    <source>
        <dbReference type="ARBA" id="ARBA00004286"/>
    </source>
</evidence>
<reference evidence="22" key="1">
    <citation type="submission" date="2011-05" db="EMBL/GenBank/DDBJ databases">
        <authorList>
            <person name="Richards S.R."/>
            <person name="Qu J."/>
            <person name="Jiang H."/>
            <person name="Jhangiani S.N."/>
            <person name="Agravi P."/>
            <person name="Goodspeed R."/>
            <person name="Gross S."/>
            <person name="Mandapat C."/>
            <person name="Jackson L."/>
            <person name="Mathew T."/>
            <person name="Pu L."/>
            <person name="Thornton R."/>
            <person name="Saada N."/>
            <person name="Wilczek-Boney K.B."/>
            <person name="Lee S."/>
            <person name="Kovar C."/>
            <person name="Wu Y."/>
            <person name="Scherer S.E."/>
            <person name="Worley K.C."/>
            <person name="Muzny D.M."/>
            <person name="Gibbs R."/>
        </authorList>
    </citation>
    <scope>NUCLEOTIDE SEQUENCE</scope>
    <source>
        <strain evidence="22">Brora</strain>
    </source>
</reference>
<dbReference type="OMA" id="CFWHSTG"/>
<dbReference type="EC" id="3.5.1.98" evidence="17"/>
<dbReference type="STRING" id="126957.T1JJ77"/>
<keyword evidence="8 19" id="KW-0479">Metal-binding</keyword>
<keyword evidence="22" id="KW-1185">Reference proteome</keyword>
<dbReference type="PRINTS" id="PR01271">
    <property type="entry name" value="HISDACETLASE"/>
</dbReference>
<keyword evidence="10 17" id="KW-0156">Chromatin regulator</keyword>
<dbReference type="PIRSF" id="PIRSF037913">
    <property type="entry name" value="His_deacetylse_1"/>
    <property type="match status" value="1"/>
</dbReference>
<evidence type="ECO:0000256" key="11">
    <source>
        <dbReference type="ARBA" id="ARBA00023015"/>
    </source>
</evidence>
<dbReference type="eggNOG" id="KOG1342">
    <property type="taxonomic scope" value="Eukaryota"/>
</dbReference>
<dbReference type="InterPro" id="IPR023801">
    <property type="entry name" value="His_deacetylse_dom"/>
</dbReference>
<dbReference type="GO" id="GO:0141221">
    <property type="term" value="F:histone deacetylase activity, hydrolytic mechanism"/>
    <property type="evidence" value="ECO:0007669"/>
    <property type="project" value="UniProtKB-EC"/>
</dbReference>
<evidence type="ECO:0000256" key="17">
    <source>
        <dbReference type="PIRNR" id="PIRNR037913"/>
    </source>
</evidence>
<evidence type="ECO:0000256" key="10">
    <source>
        <dbReference type="ARBA" id="ARBA00022853"/>
    </source>
</evidence>
<sequence length="390" mass="43546">MQSTKIAYITGPQFLEECDRNSKASVTHELISAYKLLTQEVTNISPQPATEDELKSFHSEDYIQHLKTISKETIDEIDELQSDYGYDCPVLANMFSYASTIAGGTISGARCLAEFNFQIAINWCGGWHHAKKDEAAGFCYVNDIVLGILVLRRKFKKILYVDLDVHHGDGSGDVFETGCGPGKNFTVNVPLKDGIRDAQYFDIFSKVMTLVRRKFEPDAIVCQCGVDGLAGDPMEAFNLTPVALGNCIRYLLNWKLPILFLGRRVMTLVRRKFVRHCGVDGLAGDPMEAFNLTPVALGNCIRYLLNWKLPILFLGGGGYNVPNAARCWTYLTSLIVGKNISNDIPDNHVDFISRNSDPILPYKYHLATVQTKTQTKTSNRCYTLSQRTSA</sequence>
<evidence type="ECO:0000256" key="2">
    <source>
        <dbReference type="ARBA" id="ARBA00004123"/>
    </source>
</evidence>
<evidence type="ECO:0000256" key="8">
    <source>
        <dbReference type="ARBA" id="ARBA00022723"/>
    </source>
</evidence>
<evidence type="ECO:0000256" key="18">
    <source>
        <dbReference type="PIRSR" id="PIRSR037913-1"/>
    </source>
</evidence>
<dbReference type="PhylomeDB" id="T1JJ77"/>
<keyword evidence="7" id="KW-0678">Repressor</keyword>
<dbReference type="GO" id="GO:0005737">
    <property type="term" value="C:cytoplasm"/>
    <property type="evidence" value="ECO:0007669"/>
    <property type="project" value="UniProtKB-SubCell"/>
</dbReference>
<comment type="cofactor">
    <cofactor evidence="1">
        <name>a divalent metal cation</name>
        <dbReference type="ChEBI" id="CHEBI:60240"/>
    </cofactor>
</comment>
<feature type="domain" description="Histone deacetylase" evidence="20">
    <location>
        <begin position="275"/>
        <end position="333"/>
    </location>
</feature>
<feature type="binding site" evidence="19">
    <location>
        <position position="166"/>
    </location>
    <ligand>
        <name>a divalent metal cation</name>
        <dbReference type="ChEBI" id="CHEBI:60240"/>
    </ligand>
</feature>
<organism evidence="21 22">
    <name type="scientific">Strigamia maritima</name>
    <name type="common">European centipede</name>
    <name type="synonym">Geophilus maritimus</name>
    <dbReference type="NCBI Taxonomy" id="126957"/>
    <lineage>
        <taxon>Eukaryota</taxon>
        <taxon>Metazoa</taxon>
        <taxon>Ecdysozoa</taxon>
        <taxon>Arthropoda</taxon>
        <taxon>Myriapoda</taxon>
        <taxon>Chilopoda</taxon>
        <taxon>Pleurostigmophora</taxon>
        <taxon>Geophilomorpha</taxon>
        <taxon>Linotaeniidae</taxon>
        <taxon>Strigamia</taxon>
    </lineage>
</organism>
<feature type="binding site" evidence="19">
    <location>
        <position position="227"/>
    </location>
    <ligand>
        <name>a divalent metal cation</name>
        <dbReference type="ChEBI" id="CHEBI:60240"/>
    </ligand>
</feature>
<keyword evidence="13 17" id="KW-0539">Nucleus</keyword>
<evidence type="ECO:0000256" key="1">
    <source>
        <dbReference type="ARBA" id="ARBA00001968"/>
    </source>
</evidence>
<dbReference type="AlphaFoldDB" id="T1JJ77"/>
<evidence type="ECO:0000256" key="15">
    <source>
        <dbReference type="ARBA" id="ARBA00049193"/>
    </source>
</evidence>
<proteinExistence type="inferred from homology"/>
<reference evidence="21" key="2">
    <citation type="submission" date="2015-02" db="UniProtKB">
        <authorList>
            <consortium name="EnsemblMetazoa"/>
        </authorList>
    </citation>
    <scope>IDENTIFICATION</scope>
</reference>
<feature type="binding site" evidence="19">
    <location>
        <position position="164"/>
    </location>
    <ligand>
        <name>a divalent metal cation</name>
        <dbReference type="ChEBI" id="CHEBI:60240"/>
    </ligand>
</feature>
<dbReference type="EMBL" id="JH430789">
    <property type="status" value="NOT_ANNOTATED_CDS"/>
    <property type="molecule type" value="Genomic_DNA"/>
</dbReference>
<dbReference type="InterPro" id="IPR037138">
    <property type="entry name" value="His_deacetylse_dom_sf"/>
</dbReference>
<evidence type="ECO:0000313" key="21">
    <source>
        <dbReference type="EnsemblMetazoa" id="SMAR013907-PA"/>
    </source>
</evidence>
<dbReference type="InterPro" id="IPR023696">
    <property type="entry name" value="Ureohydrolase_dom_sf"/>
</dbReference>
<dbReference type="InterPro" id="IPR000286">
    <property type="entry name" value="HDACs"/>
</dbReference>
<evidence type="ECO:0000256" key="14">
    <source>
        <dbReference type="ARBA" id="ARBA00049136"/>
    </source>
</evidence>
<comment type="catalytic activity">
    <reaction evidence="14">
        <text>N(6)-acetyl-L-lysyl-[protein] + H2O = L-lysyl-[protein] + acetate</text>
        <dbReference type="Rhea" id="RHEA:58108"/>
        <dbReference type="Rhea" id="RHEA-COMP:9752"/>
        <dbReference type="Rhea" id="RHEA-COMP:10731"/>
        <dbReference type="ChEBI" id="CHEBI:15377"/>
        <dbReference type="ChEBI" id="CHEBI:29969"/>
        <dbReference type="ChEBI" id="CHEBI:30089"/>
        <dbReference type="ChEBI" id="CHEBI:61930"/>
    </reaction>
    <physiologicalReaction direction="left-to-right" evidence="14">
        <dbReference type="Rhea" id="RHEA:58109"/>
    </physiologicalReaction>
</comment>
<dbReference type="PANTHER" id="PTHR10625:SF14">
    <property type="entry name" value="HISTONE DEACETYLASE 8"/>
    <property type="match status" value="1"/>
</dbReference>
<evidence type="ECO:0000256" key="16">
    <source>
        <dbReference type="ARBA" id="ARBA00049416"/>
    </source>
</evidence>